<evidence type="ECO:0000313" key="2">
    <source>
        <dbReference type="EMBL" id="MEN3746644.1"/>
    </source>
</evidence>
<dbReference type="InterPro" id="IPR007138">
    <property type="entry name" value="ABM_dom"/>
</dbReference>
<feature type="domain" description="ABM" evidence="1">
    <location>
        <begin position="4"/>
        <end position="92"/>
    </location>
</feature>
<organism evidence="2 3">
    <name type="scientific">Sphingomonas rustica</name>
    <dbReference type="NCBI Taxonomy" id="3103142"/>
    <lineage>
        <taxon>Bacteria</taxon>
        <taxon>Pseudomonadati</taxon>
        <taxon>Pseudomonadota</taxon>
        <taxon>Alphaproteobacteria</taxon>
        <taxon>Sphingomonadales</taxon>
        <taxon>Sphingomonadaceae</taxon>
        <taxon>Sphingomonas</taxon>
    </lineage>
</organism>
<reference evidence="2 3" key="1">
    <citation type="submission" date="2024-05" db="EMBL/GenBank/DDBJ databases">
        <title>Sphingomonas sp. HF-S3 16S ribosomal RNA gene Genome sequencing and assembly.</title>
        <authorList>
            <person name="Lee H."/>
        </authorList>
    </citation>
    <scope>NUCLEOTIDE SEQUENCE [LARGE SCALE GENOMIC DNA]</scope>
    <source>
        <strain evidence="2 3">HF-S3</strain>
    </source>
</reference>
<comment type="caution">
    <text evidence="2">The sequence shown here is derived from an EMBL/GenBank/DDBJ whole genome shotgun (WGS) entry which is preliminary data.</text>
</comment>
<keyword evidence="2" id="KW-0503">Monooxygenase</keyword>
<keyword evidence="2" id="KW-0560">Oxidoreductase</keyword>
<proteinExistence type="predicted"/>
<dbReference type="InterPro" id="IPR050744">
    <property type="entry name" value="AI-2_Isomerase_LsrG"/>
</dbReference>
<evidence type="ECO:0000259" key="1">
    <source>
        <dbReference type="PROSITE" id="PS51725"/>
    </source>
</evidence>
<protein>
    <submittedName>
        <fullName evidence="2">Quinol monooxygenase</fullName>
        <ecNumber evidence="2">1.-.-.-</ecNumber>
    </submittedName>
</protein>
<dbReference type="PANTHER" id="PTHR33336:SF3">
    <property type="entry name" value="ABM DOMAIN-CONTAINING PROTEIN"/>
    <property type="match status" value="1"/>
</dbReference>
<dbReference type="Pfam" id="PF03992">
    <property type="entry name" value="ABM"/>
    <property type="match status" value="1"/>
</dbReference>
<dbReference type="PROSITE" id="PS51725">
    <property type="entry name" value="ABM"/>
    <property type="match status" value="1"/>
</dbReference>
<sequence>MSELIVFARLKARPGRAEALEIALRALVAPTRAETGSLDYMLHREVDSPDTWLLYERWASRSDFDAHFEQPHMKAIRARVPELVDGEVEMTFATRVDA</sequence>
<dbReference type="EC" id="1.-.-.-" evidence="2"/>
<gene>
    <name evidence="2" type="ORF">TPR58_05655</name>
</gene>
<accession>A0ABV0B508</accession>
<dbReference type="SUPFAM" id="SSF54909">
    <property type="entry name" value="Dimeric alpha+beta barrel"/>
    <property type="match status" value="1"/>
</dbReference>
<evidence type="ECO:0000313" key="3">
    <source>
        <dbReference type="Proteomes" id="UP001427805"/>
    </source>
</evidence>
<keyword evidence="3" id="KW-1185">Reference proteome</keyword>
<name>A0ABV0B508_9SPHN</name>
<dbReference type="PANTHER" id="PTHR33336">
    <property type="entry name" value="QUINOL MONOOXYGENASE YGIN-RELATED"/>
    <property type="match status" value="1"/>
</dbReference>
<dbReference type="Gene3D" id="3.30.70.100">
    <property type="match status" value="1"/>
</dbReference>
<dbReference type="Proteomes" id="UP001427805">
    <property type="component" value="Unassembled WGS sequence"/>
</dbReference>
<dbReference type="EMBL" id="JBDIZK010000003">
    <property type="protein sequence ID" value="MEN3746644.1"/>
    <property type="molecule type" value="Genomic_DNA"/>
</dbReference>
<dbReference type="RefSeq" id="WP_346245651.1">
    <property type="nucleotide sequence ID" value="NZ_JBDIZK010000003.1"/>
</dbReference>
<dbReference type="GO" id="GO:0004497">
    <property type="term" value="F:monooxygenase activity"/>
    <property type="evidence" value="ECO:0007669"/>
    <property type="project" value="UniProtKB-KW"/>
</dbReference>
<dbReference type="InterPro" id="IPR011008">
    <property type="entry name" value="Dimeric_a/b-barrel"/>
</dbReference>